<comment type="caution">
    <text evidence="1">The sequence shown here is derived from an EMBL/GenBank/DDBJ whole genome shotgun (WGS) entry which is preliminary data.</text>
</comment>
<name>A0A9D4DZ13_DREPO</name>
<sequence>MDEVALVPNDWQGLPFTYKLTHHPVRHVVMGSFRMKDGSVVELVIVGVMYSVMSEYDGYQI</sequence>
<dbReference type="EMBL" id="JAIWYP010000009">
    <property type="protein sequence ID" value="KAH3770078.1"/>
    <property type="molecule type" value="Genomic_DNA"/>
</dbReference>
<evidence type="ECO:0000313" key="1">
    <source>
        <dbReference type="EMBL" id="KAH3770078.1"/>
    </source>
</evidence>
<evidence type="ECO:0000313" key="2">
    <source>
        <dbReference type="Proteomes" id="UP000828390"/>
    </source>
</evidence>
<proteinExistence type="predicted"/>
<keyword evidence="2" id="KW-1185">Reference proteome</keyword>
<accession>A0A9D4DZ13</accession>
<reference evidence="1" key="1">
    <citation type="journal article" date="2019" name="bioRxiv">
        <title>The Genome of the Zebra Mussel, Dreissena polymorpha: A Resource for Invasive Species Research.</title>
        <authorList>
            <person name="McCartney M.A."/>
            <person name="Auch B."/>
            <person name="Kono T."/>
            <person name="Mallez S."/>
            <person name="Zhang Y."/>
            <person name="Obille A."/>
            <person name="Becker A."/>
            <person name="Abrahante J.E."/>
            <person name="Garbe J."/>
            <person name="Badalamenti J.P."/>
            <person name="Herman A."/>
            <person name="Mangelson H."/>
            <person name="Liachko I."/>
            <person name="Sullivan S."/>
            <person name="Sone E.D."/>
            <person name="Koren S."/>
            <person name="Silverstein K.A.T."/>
            <person name="Beckman K.B."/>
            <person name="Gohl D.M."/>
        </authorList>
    </citation>
    <scope>NUCLEOTIDE SEQUENCE</scope>
    <source>
        <strain evidence="1">Duluth1</strain>
        <tissue evidence="1">Whole animal</tissue>
    </source>
</reference>
<gene>
    <name evidence="1" type="ORF">DPMN_171358</name>
</gene>
<dbReference type="AlphaFoldDB" id="A0A9D4DZ13"/>
<dbReference type="Proteomes" id="UP000828390">
    <property type="component" value="Unassembled WGS sequence"/>
</dbReference>
<protein>
    <submittedName>
        <fullName evidence="1">Uncharacterized protein</fullName>
    </submittedName>
</protein>
<reference evidence="1" key="2">
    <citation type="submission" date="2020-11" db="EMBL/GenBank/DDBJ databases">
        <authorList>
            <person name="McCartney M.A."/>
            <person name="Auch B."/>
            <person name="Kono T."/>
            <person name="Mallez S."/>
            <person name="Becker A."/>
            <person name="Gohl D.M."/>
            <person name="Silverstein K.A.T."/>
            <person name="Koren S."/>
            <person name="Bechman K.B."/>
            <person name="Herman A."/>
            <person name="Abrahante J.E."/>
            <person name="Garbe J."/>
        </authorList>
    </citation>
    <scope>NUCLEOTIDE SEQUENCE</scope>
    <source>
        <strain evidence="1">Duluth1</strain>
        <tissue evidence="1">Whole animal</tissue>
    </source>
</reference>
<organism evidence="1 2">
    <name type="scientific">Dreissena polymorpha</name>
    <name type="common">Zebra mussel</name>
    <name type="synonym">Mytilus polymorpha</name>
    <dbReference type="NCBI Taxonomy" id="45954"/>
    <lineage>
        <taxon>Eukaryota</taxon>
        <taxon>Metazoa</taxon>
        <taxon>Spiralia</taxon>
        <taxon>Lophotrochozoa</taxon>
        <taxon>Mollusca</taxon>
        <taxon>Bivalvia</taxon>
        <taxon>Autobranchia</taxon>
        <taxon>Heteroconchia</taxon>
        <taxon>Euheterodonta</taxon>
        <taxon>Imparidentia</taxon>
        <taxon>Neoheterodontei</taxon>
        <taxon>Myida</taxon>
        <taxon>Dreissenoidea</taxon>
        <taxon>Dreissenidae</taxon>
        <taxon>Dreissena</taxon>
    </lineage>
</organism>